<dbReference type="AlphaFoldDB" id="A0A8J2JGJ4"/>
<accession>A0A8J2JGJ4</accession>
<dbReference type="OrthoDB" id="7936313at2759"/>
<dbReference type="Proteomes" id="UP000708208">
    <property type="component" value="Unassembled WGS sequence"/>
</dbReference>
<sequence>TNIDRLIGEVTTGYITDVKTFHNSGVDYIVIAQFFGTQESEIGIYAIKNNTIHKL</sequence>
<comment type="caution">
    <text evidence="1">The sequence shown here is derived from an EMBL/GenBank/DDBJ whole genome shotgun (WGS) entry which is preliminary data.</text>
</comment>
<evidence type="ECO:0000313" key="1">
    <source>
        <dbReference type="EMBL" id="CAG7717552.1"/>
    </source>
</evidence>
<protein>
    <submittedName>
        <fullName evidence="1">Uncharacterized protein</fullName>
    </submittedName>
</protein>
<gene>
    <name evidence="1" type="ORF">AFUS01_LOCUS7008</name>
</gene>
<feature type="non-terminal residue" evidence="1">
    <location>
        <position position="1"/>
    </location>
</feature>
<reference evidence="1" key="1">
    <citation type="submission" date="2021-06" db="EMBL/GenBank/DDBJ databases">
        <authorList>
            <person name="Hodson N. C."/>
            <person name="Mongue J. A."/>
            <person name="Jaron S. K."/>
        </authorList>
    </citation>
    <scope>NUCLEOTIDE SEQUENCE</scope>
</reference>
<name>A0A8J2JGJ4_9HEXA</name>
<keyword evidence="2" id="KW-1185">Reference proteome</keyword>
<feature type="non-terminal residue" evidence="1">
    <location>
        <position position="55"/>
    </location>
</feature>
<organism evidence="1 2">
    <name type="scientific">Allacma fusca</name>
    <dbReference type="NCBI Taxonomy" id="39272"/>
    <lineage>
        <taxon>Eukaryota</taxon>
        <taxon>Metazoa</taxon>
        <taxon>Ecdysozoa</taxon>
        <taxon>Arthropoda</taxon>
        <taxon>Hexapoda</taxon>
        <taxon>Collembola</taxon>
        <taxon>Symphypleona</taxon>
        <taxon>Sminthuridae</taxon>
        <taxon>Allacma</taxon>
    </lineage>
</organism>
<dbReference type="EMBL" id="CAJVCH010046808">
    <property type="protein sequence ID" value="CAG7717552.1"/>
    <property type="molecule type" value="Genomic_DNA"/>
</dbReference>
<proteinExistence type="predicted"/>
<evidence type="ECO:0000313" key="2">
    <source>
        <dbReference type="Proteomes" id="UP000708208"/>
    </source>
</evidence>